<organism evidence="3">
    <name type="scientific">Notodromas monacha</name>
    <dbReference type="NCBI Taxonomy" id="399045"/>
    <lineage>
        <taxon>Eukaryota</taxon>
        <taxon>Metazoa</taxon>
        <taxon>Ecdysozoa</taxon>
        <taxon>Arthropoda</taxon>
        <taxon>Crustacea</taxon>
        <taxon>Oligostraca</taxon>
        <taxon>Ostracoda</taxon>
        <taxon>Podocopa</taxon>
        <taxon>Podocopida</taxon>
        <taxon>Cypridocopina</taxon>
        <taxon>Cypridoidea</taxon>
        <taxon>Cyprididae</taxon>
        <taxon>Notodromas</taxon>
    </lineage>
</organism>
<name>A0A7R9BN45_9CRUS</name>
<dbReference type="InterPro" id="IPR016024">
    <property type="entry name" value="ARM-type_fold"/>
</dbReference>
<evidence type="ECO:0000256" key="2">
    <source>
        <dbReference type="ARBA" id="ARBA00014933"/>
    </source>
</evidence>
<dbReference type="Gene3D" id="1.25.10.10">
    <property type="entry name" value="Leucine-rich Repeat Variant"/>
    <property type="match status" value="1"/>
</dbReference>
<accession>A0A7R9BN45</accession>
<evidence type="ECO:0000256" key="1">
    <source>
        <dbReference type="ARBA" id="ARBA00006823"/>
    </source>
</evidence>
<dbReference type="OrthoDB" id="10250600at2759"/>
<dbReference type="InterPro" id="IPR019538">
    <property type="entry name" value="PSMD5"/>
</dbReference>
<evidence type="ECO:0000313" key="3">
    <source>
        <dbReference type="EMBL" id="CAD7277038.1"/>
    </source>
</evidence>
<dbReference type="GO" id="GO:0043248">
    <property type="term" value="P:proteasome assembly"/>
    <property type="evidence" value="ECO:0007669"/>
    <property type="project" value="InterPro"/>
</dbReference>
<keyword evidence="4" id="KW-1185">Reference proteome</keyword>
<dbReference type="AlphaFoldDB" id="A0A7R9BN45"/>
<proteinExistence type="inferred from homology"/>
<dbReference type="PANTHER" id="PTHR13554">
    <property type="entry name" value="26S PROTEASOME NON-ATPASE REGULATORY SUBUNIT 5-RELATED"/>
    <property type="match status" value="1"/>
</dbReference>
<dbReference type="Proteomes" id="UP000678499">
    <property type="component" value="Unassembled WGS sequence"/>
</dbReference>
<dbReference type="EMBL" id="CAJPEX010000778">
    <property type="protein sequence ID" value="CAG0917190.1"/>
    <property type="molecule type" value="Genomic_DNA"/>
</dbReference>
<sequence length="520" mass="57270">MDENNGMDELVRVAENIPQRPTSTDLGAIEHLRDLLKSKRLAEVQSWPQQSRNKSLVALFECALSADVSAIKSNEGRVRESLTVLGETIEVLLDALTHHEAIESVGAYLVGFINHPFPPLRIVALNRVKKAVTESNVVLPPLILKSCASCLADEELSIAAVAIDILSAPARSQEGLRELLDDPDLVANQLLKIMNQNDTVKFRVFEWAVKVSQHSPVALDRCAQLGFLDKLLDEFRRDDVLSQLNSLQLLTDLAITQQGFEYLQEQNIFQVLDASVKGHDSPMAVFIIPGLMKFFGNVAARKPDVVLHRYTGFVESLFSCLTNGDFALQSVALETVAHIGSSRDGKLALQKNGLDRYIGSIFRVAEAGSAESRVIALQCIAQLISVKGMGVPDGDEALEVTNSWFRLLQQSPMSKVVSLCQQPFPDIRNAALRILEGVASQRWGLMSINSSPGLMEFLIDRGPIKDKAGKEAKFDIVETIVNHPDSNDIFGQVKMAALRRFYREGPFFVAVQAEVALEGE</sequence>
<comment type="similarity">
    <text evidence="1">Belongs to the proteasome subunit S5B/HSM3 family.</text>
</comment>
<dbReference type="SUPFAM" id="SSF48371">
    <property type="entry name" value="ARM repeat"/>
    <property type="match status" value="1"/>
</dbReference>
<dbReference type="PANTHER" id="PTHR13554:SF10">
    <property type="entry name" value="26S PROTEASOME NON-ATPASE REGULATORY SUBUNIT 5"/>
    <property type="match status" value="1"/>
</dbReference>
<protein>
    <recommendedName>
        <fullName evidence="2">26S proteasome non-ATPase regulatory subunit 5</fullName>
    </recommendedName>
</protein>
<reference evidence="3" key="1">
    <citation type="submission" date="2020-11" db="EMBL/GenBank/DDBJ databases">
        <authorList>
            <person name="Tran Van P."/>
        </authorList>
    </citation>
    <scope>NUCLEOTIDE SEQUENCE</scope>
</reference>
<dbReference type="InterPro" id="IPR011989">
    <property type="entry name" value="ARM-like"/>
</dbReference>
<dbReference type="GO" id="GO:0005829">
    <property type="term" value="C:cytosol"/>
    <property type="evidence" value="ECO:0007669"/>
    <property type="project" value="TreeGrafter"/>
</dbReference>
<dbReference type="Pfam" id="PF10508">
    <property type="entry name" value="Proteasom_PSMB"/>
    <property type="match status" value="1"/>
</dbReference>
<gene>
    <name evidence="3" type="ORF">NMOB1V02_LOCUS4780</name>
</gene>
<dbReference type="EMBL" id="OA882815">
    <property type="protein sequence ID" value="CAD7277038.1"/>
    <property type="molecule type" value="Genomic_DNA"/>
</dbReference>
<evidence type="ECO:0000313" key="4">
    <source>
        <dbReference type="Proteomes" id="UP000678499"/>
    </source>
</evidence>